<feature type="transmembrane region" description="Helical" evidence="1">
    <location>
        <begin position="559"/>
        <end position="578"/>
    </location>
</feature>
<reference evidence="2 3" key="1">
    <citation type="journal article" date="2018" name="Sci. Rep.">
        <title>Genomic signatures of local adaptation to the degree of environmental predictability in rotifers.</title>
        <authorList>
            <person name="Franch-Gras L."/>
            <person name="Hahn C."/>
            <person name="Garcia-Roger E.M."/>
            <person name="Carmona M.J."/>
            <person name="Serra M."/>
            <person name="Gomez A."/>
        </authorList>
    </citation>
    <scope>NUCLEOTIDE SEQUENCE [LARGE SCALE GENOMIC DNA]</scope>
    <source>
        <strain evidence="2">HYR1</strain>
    </source>
</reference>
<gene>
    <name evidence="2" type="ORF">BpHYR1_039641</name>
</gene>
<dbReference type="AlphaFoldDB" id="A0A3M7S7S2"/>
<evidence type="ECO:0000313" key="2">
    <source>
        <dbReference type="EMBL" id="RNA31821.1"/>
    </source>
</evidence>
<dbReference type="OrthoDB" id="10223743at2759"/>
<name>A0A3M7S7S2_BRAPC</name>
<dbReference type="InterPro" id="IPR036322">
    <property type="entry name" value="WD40_repeat_dom_sf"/>
</dbReference>
<organism evidence="2 3">
    <name type="scientific">Brachionus plicatilis</name>
    <name type="common">Marine rotifer</name>
    <name type="synonym">Brachionus muelleri</name>
    <dbReference type="NCBI Taxonomy" id="10195"/>
    <lineage>
        <taxon>Eukaryota</taxon>
        <taxon>Metazoa</taxon>
        <taxon>Spiralia</taxon>
        <taxon>Gnathifera</taxon>
        <taxon>Rotifera</taxon>
        <taxon>Eurotatoria</taxon>
        <taxon>Monogononta</taxon>
        <taxon>Pseudotrocha</taxon>
        <taxon>Ploima</taxon>
        <taxon>Brachionidae</taxon>
        <taxon>Brachionus</taxon>
    </lineage>
</organism>
<dbReference type="SUPFAM" id="SSF50978">
    <property type="entry name" value="WD40 repeat-like"/>
    <property type="match status" value="1"/>
</dbReference>
<evidence type="ECO:0000256" key="1">
    <source>
        <dbReference type="SAM" id="Phobius"/>
    </source>
</evidence>
<dbReference type="Proteomes" id="UP000276133">
    <property type="component" value="Unassembled WGS sequence"/>
</dbReference>
<keyword evidence="1" id="KW-0812">Transmembrane</keyword>
<dbReference type="InterPro" id="IPR015943">
    <property type="entry name" value="WD40/YVTN_repeat-like_dom_sf"/>
</dbReference>
<keyword evidence="2" id="KW-0808">Transferase</keyword>
<keyword evidence="2" id="KW-0418">Kinase</keyword>
<keyword evidence="3" id="KW-1185">Reference proteome</keyword>
<dbReference type="Gene3D" id="2.130.10.10">
    <property type="entry name" value="YVTN repeat-like/Quinoprotein amine dehydrogenase"/>
    <property type="match status" value="1"/>
</dbReference>
<comment type="caution">
    <text evidence="2">The sequence shown here is derived from an EMBL/GenBank/DDBJ whole genome shotgun (WGS) entry which is preliminary data.</text>
</comment>
<keyword evidence="1" id="KW-0472">Membrane</keyword>
<dbReference type="EMBL" id="REGN01001893">
    <property type="protein sequence ID" value="RNA31821.1"/>
    <property type="molecule type" value="Genomic_DNA"/>
</dbReference>
<proteinExistence type="predicted"/>
<evidence type="ECO:0000313" key="3">
    <source>
        <dbReference type="Proteomes" id="UP000276133"/>
    </source>
</evidence>
<protein>
    <submittedName>
        <fullName evidence="2">(Myosin heavy-chain) kinase</fullName>
    </submittedName>
</protein>
<sequence length="587" mass="67781">MDDFSESSSKLFMNLSSKTVYSNSIKKFYANFQLFHQISQDILKSYYDFLSQEIDSHFERQIEKIEKSLAKFDPNILGFIEPIKILNTYDDIEDMNLDELVEKLNLINLDFIDLDQKIRFLTEKINTCFSASYQRPVLKFSNLNLVKNYDTEELPNPDIDKILKIEAKRSSILNSKPIDFYINKIKNASFSNSFIDLEPLGSEVPSNLIKIYEKIVDRLSIGLRSDLGINIYIIDENLKLNCLMIDQDSIVDGSFPNDDILKLDIFDFKVLDNGHLVTAETNNTLSIWEIDYSRRKIASFTKKIDLLIDPNSKISIIKYAEKLGIAIVKENSEKVELWCLESGLRKVCLHDHAGYVQSAAFLSDTQLIAGSNSDQVIAWNLTDWQNPAKQCEYNDSFYLDSIKKIKIVRDKKRIVTQNDKNKIIVFDYDLNVIFKIFDEYQSDLSTMKPMCMTNNELIRVDGTTGWIQVYGIESGLTLGVFRDRNTEYSLFRTVNDELITVSSDGTLSKWTVNPNSRVNCFHLSISLKKIKFYDPSDRNNDKPVKLSVTQNKNIKKPKIIIVVIICAFSYFLDVLTFLSEFRSLLHF</sequence>
<dbReference type="GO" id="GO:0016301">
    <property type="term" value="F:kinase activity"/>
    <property type="evidence" value="ECO:0007669"/>
    <property type="project" value="UniProtKB-KW"/>
</dbReference>
<accession>A0A3M7S7S2</accession>
<keyword evidence="1" id="KW-1133">Transmembrane helix</keyword>